<dbReference type="GO" id="GO:0005576">
    <property type="term" value="C:extracellular region"/>
    <property type="evidence" value="ECO:0007669"/>
    <property type="project" value="UniProtKB-SubCell"/>
</dbReference>
<evidence type="ECO:0000256" key="2">
    <source>
        <dbReference type="ARBA" id="ARBA00006719"/>
    </source>
</evidence>
<comment type="similarity">
    <text evidence="2 8">Belongs to the urotensin-2 family.</text>
</comment>
<keyword evidence="7" id="KW-1015">Disulfide bond</keyword>
<reference evidence="9" key="1">
    <citation type="submission" date="2022-12" db="EMBL/GenBank/DDBJ databases">
        <authorList>
            <person name="Alioto T."/>
            <person name="Alioto T."/>
            <person name="Gomez Garrido J."/>
        </authorList>
    </citation>
    <scope>NUCLEOTIDE SEQUENCE</scope>
</reference>
<dbReference type="InterPro" id="IPR001483">
    <property type="entry name" value="Urotensin_II"/>
</dbReference>
<dbReference type="Proteomes" id="UP001178461">
    <property type="component" value="Chromosome 8"/>
</dbReference>
<evidence type="ECO:0000256" key="1">
    <source>
        <dbReference type="ARBA" id="ARBA00004613"/>
    </source>
</evidence>
<keyword evidence="4" id="KW-0165">Cleavage on pair of basic residues</keyword>
<comment type="subcellular location">
    <subcellularLocation>
        <location evidence="1 8">Secreted</location>
    </subcellularLocation>
</comment>
<evidence type="ECO:0000256" key="6">
    <source>
        <dbReference type="ARBA" id="ARBA00022729"/>
    </source>
</evidence>
<keyword evidence="3" id="KW-0964">Secreted</keyword>
<evidence type="ECO:0000256" key="3">
    <source>
        <dbReference type="ARBA" id="ARBA00022525"/>
    </source>
</evidence>
<dbReference type="GO" id="GO:0097746">
    <property type="term" value="P:blood vessel diameter maintenance"/>
    <property type="evidence" value="ECO:0007669"/>
    <property type="project" value="InterPro"/>
</dbReference>
<organism evidence="9 10">
    <name type="scientific">Podarcis lilfordi</name>
    <name type="common">Lilford's wall lizard</name>
    <dbReference type="NCBI Taxonomy" id="74358"/>
    <lineage>
        <taxon>Eukaryota</taxon>
        <taxon>Metazoa</taxon>
        <taxon>Chordata</taxon>
        <taxon>Craniata</taxon>
        <taxon>Vertebrata</taxon>
        <taxon>Euteleostomi</taxon>
        <taxon>Lepidosauria</taxon>
        <taxon>Squamata</taxon>
        <taxon>Bifurcata</taxon>
        <taxon>Unidentata</taxon>
        <taxon>Episquamata</taxon>
        <taxon>Laterata</taxon>
        <taxon>Lacertibaenia</taxon>
        <taxon>Lacertidae</taxon>
        <taxon>Podarcis</taxon>
    </lineage>
</organism>
<evidence type="ECO:0000256" key="4">
    <source>
        <dbReference type="ARBA" id="ARBA00022685"/>
    </source>
</evidence>
<accession>A0AA35KS94</accession>
<dbReference type="PANTHER" id="PTHR14447:SF0">
    <property type="entry name" value="UROTENSIN-2"/>
    <property type="match status" value="1"/>
</dbReference>
<dbReference type="Pfam" id="PF02083">
    <property type="entry name" value="Urotensin_II"/>
    <property type="match status" value="1"/>
</dbReference>
<keyword evidence="10" id="KW-1185">Reference proteome</keyword>
<dbReference type="PROSITE" id="PS00984">
    <property type="entry name" value="UROTENSIN_II"/>
    <property type="match status" value="1"/>
</dbReference>
<dbReference type="GO" id="GO:0005179">
    <property type="term" value="F:hormone activity"/>
    <property type="evidence" value="ECO:0007669"/>
    <property type="project" value="UniProtKB-KW"/>
</dbReference>
<keyword evidence="5 8" id="KW-0372">Hormone</keyword>
<evidence type="ECO:0000313" key="10">
    <source>
        <dbReference type="Proteomes" id="UP001178461"/>
    </source>
</evidence>
<dbReference type="AlphaFoldDB" id="A0AA35KS94"/>
<sequence>MTSMRKACLRFHIHRRDSHWRIHAGWSHEVTRHHGWTCGIKAHDGGNSRRRRIGQVGISALTFWEGMMDKLGWICLSLASLSGPLWAIPVASEGSYWLPATDEDASITLEALSSRNRGSSLMQTPRGLVGAQVEDTLRKAGPQPRGFMPLRENVKEVLFGNLPQNTLLSRLLATDRKQYKKRGNISECFWKYCV</sequence>
<gene>
    <name evidence="9" type="ORF">PODLI_1B002990</name>
</gene>
<protein>
    <submittedName>
        <fullName evidence="9">Urotensin-2-like isoform X1</fullName>
    </submittedName>
</protein>
<proteinExistence type="inferred from homology"/>
<evidence type="ECO:0000256" key="7">
    <source>
        <dbReference type="ARBA" id="ARBA00023157"/>
    </source>
</evidence>
<evidence type="ECO:0000313" key="9">
    <source>
        <dbReference type="EMBL" id="CAI5782682.1"/>
    </source>
</evidence>
<dbReference type="GO" id="GO:0008217">
    <property type="term" value="P:regulation of blood pressure"/>
    <property type="evidence" value="ECO:0007669"/>
    <property type="project" value="InterPro"/>
</dbReference>
<evidence type="ECO:0000256" key="5">
    <source>
        <dbReference type="ARBA" id="ARBA00022702"/>
    </source>
</evidence>
<keyword evidence="6" id="KW-0732">Signal</keyword>
<dbReference type="EMBL" id="OX395133">
    <property type="protein sequence ID" value="CAI5782682.1"/>
    <property type="molecule type" value="Genomic_DNA"/>
</dbReference>
<name>A0AA35KS94_9SAUR</name>
<evidence type="ECO:0000256" key="8">
    <source>
        <dbReference type="RuleBase" id="RU000636"/>
    </source>
</evidence>
<dbReference type="PANTHER" id="PTHR14447">
    <property type="entry name" value="UROTENSIN 2"/>
    <property type="match status" value="1"/>
</dbReference>